<feature type="transmembrane region" description="Helical" evidence="5">
    <location>
        <begin position="358"/>
        <end position="384"/>
    </location>
</feature>
<dbReference type="PROSITE" id="PS50850">
    <property type="entry name" value="MFS"/>
    <property type="match status" value="1"/>
</dbReference>
<evidence type="ECO:0000256" key="2">
    <source>
        <dbReference type="ARBA" id="ARBA00022692"/>
    </source>
</evidence>
<feature type="transmembrane region" description="Helical" evidence="5">
    <location>
        <begin position="78"/>
        <end position="97"/>
    </location>
</feature>
<dbReference type="InterPro" id="IPR000849">
    <property type="entry name" value="Sugar_P_transporter"/>
</dbReference>
<evidence type="ECO:0000313" key="7">
    <source>
        <dbReference type="EMBL" id="RPD42641.1"/>
    </source>
</evidence>
<evidence type="ECO:0000256" key="4">
    <source>
        <dbReference type="ARBA" id="ARBA00023136"/>
    </source>
</evidence>
<dbReference type="Gene3D" id="1.20.1250.20">
    <property type="entry name" value="MFS general substrate transporter like domains"/>
    <property type="match status" value="2"/>
</dbReference>
<accession>A0A3N4MFM7</accession>
<evidence type="ECO:0000256" key="1">
    <source>
        <dbReference type="ARBA" id="ARBA00004141"/>
    </source>
</evidence>
<reference evidence="8" key="1">
    <citation type="submission" date="2018-11" db="EMBL/GenBank/DDBJ databases">
        <title>Chitinophaga lutea sp.nov., isolate from arsenic contaminated soil.</title>
        <authorList>
            <person name="Zong Y."/>
        </authorList>
    </citation>
    <scope>NUCLEOTIDE SEQUENCE [LARGE SCALE GENOMIC DNA]</scope>
    <source>
        <strain evidence="8">YLT18</strain>
    </source>
</reference>
<evidence type="ECO:0000259" key="6">
    <source>
        <dbReference type="PROSITE" id="PS50850"/>
    </source>
</evidence>
<dbReference type="OrthoDB" id="9781156at2"/>
<feature type="transmembrane region" description="Helical" evidence="5">
    <location>
        <begin position="303"/>
        <end position="321"/>
    </location>
</feature>
<dbReference type="GO" id="GO:0015134">
    <property type="term" value="F:hexuronate transmembrane transporter activity"/>
    <property type="evidence" value="ECO:0007669"/>
    <property type="project" value="TreeGrafter"/>
</dbReference>
<gene>
    <name evidence="7" type="ORF">EG028_05610</name>
</gene>
<feature type="transmembrane region" description="Helical" evidence="5">
    <location>
        <begin position="270"/>
        <end position="291"/>
    </location>
</feature>
<dbReference type="InterPro" id="IPR020846">
    <property type="entry name" value="MFS_dom"/>
</dbReference>
<comment type="subcellular location">
    <subcellularLocation>
        <location evidence="1">Membrane</location>
        <topology evidence="1">Multi-pass membrane protein</topology>
    </subcellularLocation>
</comment>
<name>A0A3N4MFM7_9BACT</name>
<feature type="transmembrane region" description="Helical" evidence="5">
    <location>
        <begin position="396"/>
        <end position="419"/>
    </location>
</feature>
<dbReference type="EMBL" id="RMBX01000002">
    <property type="protein sequence ID" value="RPD42641.1"/>
    <property type="molecule type" value="Genomic_DNA"/>
</dbReference>
<comment type="caution">
    <text evidence="7">The sequence shown here is derived from an EMBL/GenBank/DDBJ whole genome shotgun (WGS) entry which is preliminary data.</text>
</comment>
<dbReference type="InterPro" id="IPR036259">
    <property type="entry name" value="MFS_trans_sf"/>
</dbReference>
<keyword evidence="3 5" id="KW-1133">Transmembrane helix</keyword>
<dbReference type="RefSeq" id="WP_120515214.1">
    <property type="nucleotide sequence ID" value="NZ_QXZY01000003.1"/>
</dbReference>
<dbReference type="InterPro" id="IPR050382">
    <property type="entry name" value="MFS_Na/Anion_cotransporter"/>
</dbReference>
<dbReference type="PANTHER" id="PTHR11662">
    <property type="entry name" value="SOLUTE CARRIER FAMILY 17"/>
    <property type="match status" value="1"/>
</dbReference>
<dbReference type="Pfam" id="PF07690">
    <property type="entry name" value="MFS_1"/>
    <property type="match status" value="1"/>
</dbReference>
<proteinExistence type="predicted"/>
<organism evidence="7 8">
    <name type="scientific">Chitinophaga barathri</name>
    <dbReference type="NCBI Taxonomy" id="1647451"/>
    <lineage>
        <taxon>Bacteria</taxon>
        <taxon>Pseudomonadati</taxon>
        <taxon>Bacteroidota</taxon>
        <taxon>Chitinophagia</taxon>
        <taxon>Chitinophagales</taxon>
        <taxon>Chitinophagaceae</taxon>
        <taxon>Chitinophaga</taxon>
    </lineage>
</organism>
<feature type="domain" description="Major facilitator superfamily (MFS) profile" evidence="6">
    <location>
        <begin position="13"/>
        <end position="423"/>
    </location>
</feature>
<feature type="transmembrane region" description="Helical" evidence="5">
    <location>
        <begin position="230"/>
        <end position="250"/>
    </location>
</feature>
<evidence type="ECO:0000313" key="8">
    <source>
        <dbReference type="Proteomes" id="UP000279089"/>
    </source>
</evidence>
<evidence type="ECO:0000256" key="5">
    <source>
        <dbReference type="SAM" id="Phobius"/>
    </source>
</evidence>
<dbReference type="PIRSF" id="PIRSF002808">
    <property type="entry name" value="Hexose_phosphate_transp"/>
    <property type="match status" value="1"/>
</dbReference>
<dbReference type="CDD" id="cd17319">
    <property type="entry name" value="MFS_ExuT_GudP_like"/>
    <property type="match status" value="1"/>
</dbReference>
<dbReference type="SUPFAM" id="SSF103473">
    <property type="entry name" value="MFS general substrate transporter"/>
    <property type="match status" value="1"/>
</dbReference>
<keyword evidence="2 5" id="KW-0812">Transmembrane</keyword>
<keyword evidence="8" id="KW-1185">Reference proteome</keyword>
<evidence type="ECO:0000256" key="3">
    <source>
        <dbReference type="ARBA" id="ARBA00022989"/>
    </source>
</evidence>
<dbReference type="InterPro" id="IPR011701">
    <property type="entry name" value="MFS"/>
</dbReference>
<keyword evidence="4 5" id="KW-0472">Membrane</keyword>
<dbReference type="PANTHER" id="PTHR11662:SF285">
    <property type="entry name" value="HEXURONATE TRANSPORTER"/>
    <property type="match status" value="1"/>
</dbReference>
<dbReference type="GO" id="GO:0016020">
    <property type="term" value="C:membrane"/>
    <property type="evidence" value="ECO:0007669"/>
    <property type="project" value="UniProtKB-SubCell"/>
</dbReference>
<dbReference type="Proteomes" id="UP000279089">
    <property type="component" value="Unassembled WGS sequence"/>
</dbReference>
<dbReference type="AlphaFoldDB" id="A0A3N4MFM7"/>
<feature type="transmembrane region" description="Helical" evidence="5">
    <location>
        <begin position="168"/>
        <end position="189"/>
    </location>
</feature>
<protein>
    <submittedName>
        <fullName evidence="7">MFS transporter</fullName>
    </submittedName>
</protein>
<sequence length="431" mass="47616">MNSTVIGRYRWRICALLFFATTINYIDRQVIGILKPVLEKEFNWTETQYGEIVMIFSACYAFGLLVFGRFVDKVGTKLGYTVSIVVWSIAAVAHAFAKSTFGFGAARAVLGLGEAGNFPVAIKSVAEWFPKKERALATGIFNSGANIGAVAAPALVPWLASAYGWQEAFIWTGVIGFVWLIFWIIMYEVPARHKKITKAEYDYIHSDNVDESASKRKVPWLKLFGIRQTWAFVFGKLLTDPIWWFFLFWLPSYFSTTFNLNMKSLGLPLIIVYTATTVGSIGGGYLSSYFINRGMPVFKARKTSMLIFAICVLPIMTAPFATNMWVAVALISLAAAAHQAWSANIFTTASDMFPKFALSSVVGIGGMAGSIGGMLFPIVVGSLLDHYKALGNIGTGYSILFVICGFAYLLAWGAMHFFAPRMEQVEIPEEA</sequence>
<feature type="transmembrane region" description="Helical" evidence="5">
    <location>
        <begin position="52"/>
        <end position="71"/>
    </location>
</feature>